<name>A0ABT2RL97_9FIRM</name>
<keyword evidence="2" id="KW-1185">Reference proteome</keyword>
<gene>
    <name evidence="1" type="ORF">OCV99_06385</name>
</gene>
<organism evidence="1 2">
    <name type="scientific">Dorea acetigenes</name>
    <dbReference type="NCBI Taxonomy" id="2981787"/>
    <lineage>
        <taxon>Bacteria</taxon>
        <taxon>Bacillati</taxon>
        <taxon>Bacillota</taxon>
        <taxon>Clostridia</taxon>
        <taxon>Lachnospirales</taxon>
        <taxon>Lachnospiraceae</taxon>
        <taxon>Dorea</taxon>
    </lineage>
</organism>
<accession>A0ABT2RL97</accession>
<comment type="caution">
    <text evidence="1">The sequence shown here is derived from an EMBL/GenBank/DDBJ whole genome shotgun (WGS) entry which is preliminary data.</text>
</comment>
<protein>
    <submittedName>
        <fullName evidence="1">Imm44 family immunity protein</fullName>
    </submittedName>
</protein>
<dbReference type="EMBL" id="JAOQJU010000004">
    <property type="protein sequence ID" value="MCU6686187.1"/>
    <property type="molecule type" value="Genomic_DNA"/>
</dbReference>
<dbReference type="RefSeq" id="WP_158369239.1">
    <property type="nucleotide sequence ID" value="NZ_JAOQJU010000004.1"/>
</dbReference>
<dbReference type="Gene3D" id="2.170.16.10">
    <property type="entry name" value="Hedgehog/Intein (Hint) domain"/>
    <property type="match status" value="1"/>
</dbReference>
<dbReference type="Pfam" id="PF15571">
    <property type="entry name" value="Imm44"/>
    <property type="match status" value="1"/>
</dbReference>
<reference evidence="1 2" key="1">
    <citation type="journal article" date="2021" name="ISME Commun">
        <title>Automated analysis of genomic sequences facilitates high-throughput and comprehensive description of bacteria.</title>
        <authorList>
            <person name="Hitch T.C.A."/>
        </authorList>
    </citation>
    <scope>NUCLEOTIDE SEQUENCE [LARGE SCALE GENOMIC DNA]</scope>
    <source>
        <strain evidence="1 2">Sanger_03</strain>
    </source>
</reference>
<dbReference type="Proteomes" id="UP001652431">
    <property type="component" value="Unassembled WGS sequence"/>
</dbReference>
<proteinExistence type="predicted"/>
<sequence>MKFFLSFEAYGKGASILSDFLGQYTELLNQSLNRKNYGEELTEIAIISTCMPDSDTWYRERSLFIRKDKSADIRLHINYKSICRASAYRRNRIYQEHLIQSIETLRRKVSKQFDFERLISDVKEVLNIALGNKAWTEKNIVSLEQVEKDDVIYSWDEMKQEKSLGRCIDSCTSNVKEIIEIKISGDNFICSANDMLYVLEKGWVEVNEIHQYDLIKTGFGSYVRIEKMNKEIFEDGIKLPRIKLEKANIMLISESGVLLKEAFEG</sequence>
<dbReference type="InterPro" id="IPR029078">
    <property type="entry name" value="Imm44"/>
</dbReference>
<evidence type="ECO:0000313" key="1">
    <source>
        <dbReference type="EMBL" id="MCU6686187.1"/>
    </source>
</evidence>
<evidence type="ECO:0000313" key="2">
    <source>
        <dbReference type="Proteomes" id="UP001652431"/>
    </source>
</evidence>